<name>A0A2N5NDQ1_9BACL</name>
<gene>
    <name evidence="3" type="ORF">B8V81_0613</name>
</gene>
<dbReference type="InterPro" id="IPR002925">
    <property type="entry name" value="Dienelactn_hydro"/>
</dbReference>
<dbReference type="RefSeq" id="WP_028599051.1">
    <property type="nucleotide sequence ID" value="NZ_BIMM01000103.1"/>
</dbReference>
<dbReference type="PANTHER" id="PTHR22946:SF9">
    <property type="entry name" value="POLYKETIDE TRANSFERASE AF380"/>
    <property type="match status" value="1"/>
</dbReference>
<dbReference type="GO" id="GO:0052689">
    <property type="term" value="F:carboxylic ester hydrolase activity"/>
    <property type="evidence" value="ECO:0007669"/>
    <property type="project" value="UniProtKB-ARBA"/>
</dbReference>
<dbReference type="InterPro" id="IPR050261">
    <property type="entry name" value="FrsA_esterase"/>
</dbReference>
<sequence length="281" mass="30466">METKAPRQAPFELRLSDGGTIRGEVRFVPSGGRKPVVLIAHGFKGFKDWGFLPYAAERIAEAGFYAVTFNFSRNGVSGGEEFDELNKFALNTYSREQSDLERIVAALVGRELPHPEQADAKRIGICGHSRGGGNAIIFASEHPIVRAAVTWNGIARANLFDAEFEAAARRDGQAFVPNARTGQQMPIGKGFFEDLDRNADRFDIPARLASLRAPVLLIQGDADSSRLIEGFGRLKEAAPQQPSLLLEGASHTFGASHPFAGATPELDAALEATVGFLREKM</sequence>
<feature type="domain" description="Dienelactone hydrolase" evidence="2">
    <location>
        <begin position="29"/>
        <end position="158"/>
    </location>
</feature>
<evidence type="ECO:0000259" key="2">
    <source>
        <dbReference type="Pfam" id="PF01738"/>
    </source>
</evidence>
<evidence type="ECO:0000313" key="3">
    <source>
        <dbReference type="EMBL" id="PLT48481.1"/>
    </source>
</evidence>
<dbReference type="Proteomes" id="UP000234789">
    <property type="component" value="Unassembled WGS sequence"/>
</dbReference>
<proteinExistence type="predicted"/>
<dbReference type="EMBL" id="NFEZ01000001">
    <property type="protein sequence ID" value="PLT48481.1"/>
    <property type="molecule type" value="Genomic_DNA"/>
</dbReference>
<keyword evidence="4" id="KW-1185">Reference proteome</keyword>
<accession>A0A2N5NDQ1</accession>
<dbReference type="InterPro" id="IPR029058">
    <property type="entry name" value="AB_hydrolase_fold"/>
</dbReference>
<evidence type="ECO:0000313" key="4">
    <source>
        <dbReference type="Proteomes" id="UP000234789"/>
    </source>
</evidence>
<organism evidence="3 4">
    <name type="scientific">Paenibacillus pasadenensis</name>
    <dbReference type="NCBI Taxonomy" id="217090"/>
    <lineage>
        <taxon>Bacteria</taxon>
        <taxon>Bacillati</taxon>
        <taxon>Bacillota</taxon>
        <taxon>Bacilli</taxon>
        <taxon>Bacillales</taxon>
        <taxon>Paenibacillaceae</taxon>
        <taxon>Paenibacillus</taxon>
    </lineage>
</organism>
<dbReference type="SUPFAM" id="SSF53474">
    <property type="entry name" value="alpha/beta-Hydrolases"/>
    <property type="match status" value="1"/>
</dbReference>
<dbReference type="AlphaFoldDB" id="A0A2N5NDQ1"/>
<dbReference type="OrthoDB" id="9808543at2"/>
<reference evidence="3 4" key="1">
    <citation type="submission" date="2017-05" db="EMBL/GenBank/DDBJ databases">
        <title>Functional genome analysis of Paenibacillus pasadenensis strain R16: insights on endophytic life style and antifungal activity.</title>
        <authorList>
            <person name="Passera A."/>
            <person name="Marcolungo L."/>
            <person name="Casati P."/>
            <person name="Brasca M."/>
            <person name="Quaglino F."/>
            <person name="Delledonne M."/>
        </authorList>
    </citation>
    <scope>NUCLEOTIDE SEQUENCE [LARGE SCALE GENOMIC DNA]</scope>
    <source>
        <strain evidence="3 4">R16</strain>
    </source>
</reference>
<dbReference type="PANTHER" id="PTHR22946">
    <property type="entry name" value="DIENELACTONE HYDROLASE DOMAIN-CONTAINING PROTEIN-RELATED"/>
    <property type="match status" value="1"/>
</dbReference>
<protein>
    <submittedName>
        <fullName evidence="3">Esterase/lipase/thioesterase family protein</fullName>
    </submittedName>
</protein>
<evidence type="ECO:0000256" key="1">
    <source>
        <dbReference type="ARBA" id="ARBA00022801"/>
    </source>
</evidence>
<dbReference type="Pfam" id="PF01738">
    <property type="entry name" value="DLH"/>
    <property type="match status" value="1"/>
</dbReference>
<comment type="caution">
    <text evidence="3">The sequence shown here is derived from an EMBL/GenBank/DDBJ whole genome shotgun (WGS) entry which is preliminary data.</text>
</comment>
<dbReference type="Gene3D" id="3.40.50.1820">
    <property type="entry name" value="alpha/beta hydrolase"/>
    <property type="match status" value="1"/>
</dbReference>
<keyword evidence="1" id="KW-0378">Hydrolase</keyword>